<evidence type="ECO:0000313" key="2">
    <source>
        <dbReference type="Proteomes" id="UP001595755"/>
    </source>
</evidence>
<proteinExistence type="predicted"/>
<protein>
    <submittedName>
        <fullName evidence="1">Uncharacterized protein</fullName>
    </submittedName>
</protein>
<gene>
    <name evidence="1" type="ORF">ACFO1S_21295</name>
</gene>
<accession>A0ABV8SG27</accession>
<organism evidence="1 2">
    <name type="scientific">Cohnella boryungensis</name>
    <dbReference type="NCBI Taxonomy" id="768479"/>
    <lineage>
        <taxon>Bacteria</taxon>
        <taxon>Bacillati</taxon>
        <taxon>Bacillota</taxon>
        <taxon>Bacilli</taxon>
        <taxon>Bacillales</taxon>
        <taxon>Paenibacillaceae</taxon>
        <taxon>Cohnella</taxon>
    </lineage>
</organism>
<comment type="caution">
    <text evidence="1">The sequence shown here is derived from an EMBL/GenBank/DDBJ whole genome shotgun (WGS) entry which is preliminary data.</text>
</comment>
<sequence length="132" mass="14990">MTKETGASSIFTKERIADAVQLWTRSSISLIDVRHQLIRPDKPLQNYIMPTSMLIYPAAGWPVSKWIAPSTDGALWSFSRGKGTELSIHPADTPLDTFMMLYKAETAPFYRREIHCLLERMNPFLQAYGAVQ</sequence>
<dbReference type="Proteomes" id="UP001595755">
    <property type="component" value="Unassembled WGS sequence"/>
</dbReference>
<name>A0ABV8SG27_9BACL</name>
<dbReference type="RefSeq" id="WP_204605577.1">
    <property type="nucleotide sequence ID" value="NZ_JBHSED010000046.1"/>
</dbReference>
<evidence type="ECO:0000313" key="1">
    <source>
        <dbReference type="EMBL" id="MFC4305970.1"/>
    </source>
</evidence>
<dbReference type="EMBL" id="JBHSED010000046">
    <property type="protein sequence ID" value="MFC4305970.1"/>
    <property type="molecule type" value="Genomic_DNA"/>
</dbReference>
<reference evidence="2" key="1">
    <citation type="journal article" date="2019" name="Int. J. Syst. Evol. Microbiol.">
        <title>The Global Catalogue of Microorganisms (GCM) 10K type strain sequencing project: providing services to taxonomists for standard genome sequencing and annotation.</title>
        <authorList>
            <consortium name="The Broad Institute Genomics Platform"/>
            <consortium name="The Broad Institute Genome Sequencing Center for Infectious Disease"/>
            <person name="Wu L."/>
            <person name="Ma J."/>
        </authorList>
    </citation>
    <scope>NUCLEOTIDE SEQUENCE [LARGE SCALE GENOMIC DNA]</scope>
    <source>
        <strain evidence="2">CGMCC 4.1641</strain>
    </source>
</reference>
<keyword evidence="2" id="KW-1185">Reference proteome</keyword>